<name>A0A399ST97_9BACT</name>
<sequence length="223" mass="26087">MNLLYFNWTPILIPFIVGIIKFRNLDTALRILFLFVAMGTVNELVGLYLRYVVCVKNTMPQGNVYYLGEFLLLGLYYRQLLKDRFKSWVFLIIISLFITVSLVNLVLFKSWFEYPAVLQTVSKIFLMGFSLLYFYKVMDEAKIENLWKEPAIYINVAVLVYYAGNLFYSLLFNLILEYSRTFSRITVQYFSILNAVFYFLIAIGFWQVKAISKKQLSGAGVKT</sequence>
<dbReference type="EMBL" id="QWGR01000017">
    <property type="protein sequence ID" value="RIJ46099.1"/>
    <property type="molecule type" value="Genomic_DNA"/>
</dbReference>
<keyword evidence="1" id="KW-0812">Transmembrane</keyword>
<feature type="transmembrane region" description="Helical" evidence="1">
    <location>
        <begin position="6"/>
        <end position="24"/>
    </location>
</feature>
<dbReference type="Proteomes" id="UP000265926">
    <property type="component" value="Unassembled WGS sequence"/>
</dbReference>
<dbReference type="RefSeq" id="WP_119439849.1">
    <property type="nucleotide sequence ID" value="NZ_QWGR01000017.1"/>
</dbReference>
<proteinExistence type="predicted"/>
<keyword evidence="1" id="KW-1133">Transmembrane helix</keyword>
<gene>
    <name evidence="2" type="ORF">D1614_20445</name>
</gene>
<evidence type="ECO:0000313" key="2">
    <source>
        <dbReference type="EMBL" id="RIJ46099.1"/>
    </source>
</evidence>
<feature type="transmembrane region" description="Helical" evidence="1">
    <location>
        <begin position="63"/>
        <end position="81"/>
    </location>
</feature>
<dbReference type="AlphaFoldDB" id="A0A399ST97"/>
<feature type="transmembrane region" description="Helical" evidence="1">
    <location>
        <begin position="88"/>
        <end position="108"/>
    </location>
</feature>
<comment type="caution">
    <text evidence="2">The sequence shown here is derived from an EMBL/GenBank/DDBJ whole genome shotgun (WGS) entry which is preliminary data.</text>
</comment>
<feature type="transmembrane region" description="Helical" evidence="1">
    <location>
        <begin position="187"/>
        <end position="206"/>
    </location>
</feature>
<keyword evidence="1" id="KW-0472">Membrane</keyword>
<feature type="transmembrane region" description="Helical" evidence="1">
    <location>
        <begin position="156"/>
        <end position="175"/>
    </location>
</feature>
<dbReference type="OrthoDB" id="1121129at2"/>
<accession>A0A399ST97</accession>
<evidence type="ECO:0000256" key="1">
    <source>
        <dbReference type="SAM" id="Phobius"/>
    </source>
</evidence>
<keyword evidence="3" id="KW-1185">Reference proteome</keyword>
<feature type="transmembrane region" description="Helical" evidence="1">
    <location>
        <begin position="114"/>
        <end position="135"/>
    </location>
</feature>
<evidence type="ECO:0000313" key="3">
    <source>
        <dbReference type="Proteomes" id="UP000265926"/>
    </source>
</evidence>
<feature type="transmembrane region" description="Helical" evidence="1">
    <location>
        <begin position="31"/>
        <end position="51"/>
    </location>
</feature>
<protein>
    <submittedName>
        <fullName evidence="2">Uncharacterized protein</fullName>
    </submittedName>
</protein>
<reference evidence="2 3" key="1">
    <citation type="submission" date="2018-08" db="EMBL/GenBank/DDBJ databases">
        <title>Pallidiluteibacterium maritimus gen. nov., sp. nov., isolated from coastal sediment.</title>
        <authorList>
            <person name="Zhou L.Y."/>
        </authorList>
    </citation>
    <scope>NUCLEOTIDE SEQUENCE [LARGE SCALE GENOMIC DNA]</scope>
    <source>
        <strain evidence="2 3">XSD2</strain>
    </source>
</reference>
<organism evidence="2 3">
    <name type="scientific">Maribellus luteus</name>
    <dbReference type="NCBI Taxonomy" id="2305463"/>
    <lineage>
        <taxon>Bacteria</taxon>
        <taxon>Pseudomonadati</taxon>
        <taxon>Bacteroidota</taxon>
        <taxon>Bacteroidia</taxon>
        <taxon>Marinilabiliales</taxon>
        <taxon>Prolixibacteraceae</taxon>
        <taxon>Maribellus</taxon>
    </lineage>
</organism>